<gene>
    <name evidence="1" type="ORF">METZ01_LOCUS391377</name>
</gene>
<dbReference type="AlphaFoldDB" id="A0A382UW82"/>
<dbReference type="PANTHER" id="PTHR43475">
    <property type="entry name" value="METHYLTHIORIBOSE-1-PHOSPHATE ISOMERASE"/>
    <property type="match status" value="1"/>
</dbReference>
<evidence type="ECO:0008006" key="2">
    <source>
        <dbReference type="Google" id="ProtNLM"/>
    </source>
</evidence>
<evidence type="ECO:0000313" key="1">
    <source>
        <dbReference type="EMBL" id="SVD38523.1"/>
    </source>
</evidence>
<name>A0A382UW82_9ZZZZ</name>
<sequence length="104" mass="11212">MPKKPSAHPPHIKQEGKVALNGAGEFSPIIWTGSSVRLIDQTRLPMEELWVETSDYREIVGAIRDMMVRGAPAIGIAGAYSLALAAMELSRTANGGFYDELGKA</sequence>
<organism evidence="1">
    <name type="scientific">marine metagenome</name>
    <dbReference type="NCBI Taxonomy" id="408172"/>
    <lineage>
        <taxon>unclassified sequences</taxon>
        <taxon>metagenomes</taxon>
        <taxon>ecological metagenomes</taxon>
    </lineage>
</organism>
<dbReference type="PANTHER" id="PTHR43475:SF1">
    <property type="entry name" value="METHYLTHIORIBOSE-1-PHOSPHATE ISOMERASE"/>
    <property type="match status" value="1"/>
</dbReference>
<dbReference type="SUPFAM" id="SSF100950">
    <property type="entry name" value="NagB/RpiA/CoA transferase-like"/>
    <property type="match status" value="1"/>
</dbReference>
<protein>
    <recommendedName>
        <fullName evidence="2">S-methyl-5-thioribose-1-phosphate isomerase</fullName>
    </recommendedName>
</protein>
<dbReference type="EMBL" id="UINC01147288">
    <property type="protein sequence ID" value="SVD38523.1"/>
    <property type="molecule type" value="Genomic_DNA"/>
</dbReference>
<dbReference type="GO" id="GO:0019509">
    <property type="term" value="P:L-methionine salvage from methylthioadenosine"/>
    <property type="evidence" value="ECO:0007669"/>
    <property type="project" value="TreeGrafter"/>
</dbReference>
<accession>A0A382UW82</accession>
<reference evidence="1" key="1">
    <citation type="submission" date="2018-05" db="EMBL/GenBank/DDBJ databases">
        <authorList>
            <person name="Lanie J.A."/>
            <person name="Ng W.-L."/>
            <person name="Kazmierczak K.M."/>
            <person name="Andrzejewski T.M."/>
            <person name="Davidsen T.M."/>
            <person name="Wayne K.J."/>
            <person name="Tettelin H."/>
            <person name="Glass J.I."/>
            <person name="Rusch D."/>
            <person name="Podicherti R."/>
            <person name="Tsui H.-C.T."/>
            <person name="Winkler M.E."/>
        </authorList>
    </citation>
    <scope>NUCLEOTIDE SEQUENCE</scope>
</reference>
<dbReference type="InterPro" id="IPR027363">
    <property type="entry name" value="M1Pi_N"/>
</dbReference>
<feature type="non-terminal residue" evidence="1">
    <location>
        <position position="104"/>
    </location>
</feature>
<proteinExistence type="predicted"/>
<dbReference type="InterPro" id="IPR037171">
    <property type="entry name" value="NagB/RpiA_transferase-like"/>
</dbReference>
<dbReference type="Gene3D" id="1.20.120.420">
    <property type="entry name" value="translation initiation factor eif-2b, domain 1"/>
    <property type="match status" value="1"/>
</dbReference>
<dbReference type="GO" id="GO:0046523">
    <property type="term" value="F:S-methyl-5-thioribose-1-phosphate isomerase activity"/>
    <property type="evidence" value="ECO:0007669"/>
    <property type="project" value="TreeGrafter"/>
</dbReference>